<reference evidence="5 6" key="1">
    <citation type="journal article" date="2016" name="Genome Biol. Evol.">
        <title>Draft genome sequence of an aflatoxigenic Aspergillus species, A. bombycis.</title>
        <authorList>
            <person name="Moore G.G."/>
            <person name="Mack B.M."/>
            <person name="Beltz S.B."/>
            <person name="Gilbert M.K."/>
        </authorList>
    </citation>
    <scope>NUCLEOTIDE SEQUENCE [LARGE SCALE GENOMIC DNA]</scope>
    <source>
        <strain evidence="6">NRRL 26010</strain>
    </source>
</reference>
<dbReference type="PANTHER" id="PTHR11673">
    <property type="entry name" value="TRANSLATION INITIATION FACTOR 5A FAMILY MEMBER"/>
    <property type="match status" value="1"/>
</dbReference>
<accession>A0A1F8AHW9</accession>
<dbReference type="InterPro" id="IPR001884">
    <property type="entry name" value="IF5A-like"/>
</dbReference>
<feature type="domain" description="Translation initiation factor 5A C-terminal" evidence="4">
    <location>
        <begin position="51"/>
        <end position="118"/>
    </location>
</feature>
<dbReference type="CDD" id="cd04468">
    <property type="entry name" value="S1_eIF5A"/>
    <property type="match status" value="1"/>
</dbReference>
<dbReference type="InterPro" id="IPR008991">
    <property type="entry name" value="Translation_prot_SH3-like_sf"/>
</dbReference>
<keyword evidence="2" id="KW-0648">Protein biosynthesis</keyword>
<dbReference type="InterPro" id="IPR014722">
    <property type="entry name" value="Rib_uL2_dom2"/>
</dbReference>
<dbReference type="SMART" id="SM01376">
    <property type="entry name" value="eIF-5a"/>
    <property type="match status" value="1"/>
</dbReference>
<dbReference type="SUPFAM" id="SSF50249">
    <property type="entry name" value="Nucleic acid-binding proteins"/>
    <property type="match status" value="1"/>
</dbReference>
<dbReference type="Pfam" id="PF01287">
    <property type="entry name" value="eIF-5a"/>
    <property type="match status" value="1"/>
</dbReference>
<dbReference type="InterPro" id="IPR020189">
    <property type="entry name" value="IF5A_C"/>
</dbReference>
<comment type="caution">
    <text evidence="5">The sequence shown here is derived from an EMBL/GenBank/DDBJ whole genome shotgun (WGS) entry which is preliminary data.</text>
</comment>
<protein>
    <recommendedName>
        <fullName evidence="4">Translation initiation factor 5A C-terminal domain-containing protein</fullName>
    </recommendedName>
</protein>
<dbReference type="STRING" id="109264.A0A1F8AHW9"/>
<dbReference type="GO" id="GO:0045901">
    <property type="term" value="P:positive regulation of translational elongation"/>
    <property type="evidence" value="ECO:0007669"/>
    <property type="project" value="InterPro"/>
</dbReference>
<evidence type="ECO:0000259" key="4">
    <source>
        <dbReference type="SMART" id="SM01376"/>
    </source>
</evidence>
<evidence type="ECO:0000256" key="2">
    <source>
        <dbReference type="ARBA" id="ARBA00022917"/>
    </source>
</evidence>
<dbReference type="Gene3D" id="2.40.50.140">
    <property type="entry name" value="Nucleic acid-binding proteins"/>
    <property type="match status" value="1"/>
</dbReference>
<evidence type="ECO:0000313" key="6">
    <source>
        <dbReference type="Proteomes" id="UP000179179"/>
    </source>
</evidence>
<dbReference type="GO" id="GO:0003723">
    <property type="term" value="F:RNA binding"/>
    <property type="evidence" value="ECO:0007669"/>
    <property type="project" value="InterPro"/>
</dbReference>
<sequence>MFVVINGRPCKIVDISIDASQFLTYVKGLDIFTGRELELESGSGDFVHVPNVLQHVYSLVNVDEGFLNLMDIEGNPKDNVKVPPGDLGSQIVNDFNDGKELLITVLSAMGEEAAVACREAPKGT</sequence>
<dbReference type="SUPFAM" id="SSF50104">
    <property type="entry name" value="Translation proteins SH3-like domain"/>
    <property type="match status" value="1"/>
</dbReference>
<dbReference type="RefSeq" id="XP_022395014.1">
    <property type="nucleotide sequence ID" value="XM_022527312.1"/>
</dbReference>
<dbReference type="AlphaFoldDB" id="A0A1F8AHW9"/>
<dbReference type="InterPro" id="IPR012340">
    <property type="entry name" value="NA-bd_OB-fold"/>
</dbReference>
<dbReference type="OrthoDB" id="9975114at2759"/>
<dbReference type="PIRSF" id="PIRSF003025">
    <property type="entry name" value="eIF5A"/>
    <property type="match status" value="1"/>
</dbReference>
<proteinExistence type="inferred from homology"/>
<dbReference type="EMBL" id="LYCR01000001">
    <property type="protein sequence ID" value="OGM51297.1"/>
    <property type="molecule type" value="Genomic_DNA"/>
</dbReference>
<name>A0A1F8AHW9_9EURO</name>
<comment type="similarity">
    <text evidence="1">Belongs to the eIF-5A family.</text>
</comment>
<gene>
    <name evidence="5" type="ORF">ABOM_000182</name>
</gene>
<dbReference type="GeneID" id="34443572"/>
<dbReference type="FunFam" id="2.40.50.140:FF:000034">
    <property type="entry name" value="Eukaryotic translation initiation factor 5A"/>
    <property type="match status" value="1"/>
</dbReference>
<dbReference type="Gene3D" id="2.30.30.30">
    <property type="match status" value="1"/>
</dbReference>
<dbReference type="GO" id="GO:0043022">
    <property type="term" value="F:ribosome binding"/>
    <property type="evidence" value="ECO:0007669"/>
    <property type="project" value="InterPro"/>
</dbReference>
<evidence type="ECO:0000256" key="3">
    <source>
        <dbReference type="ARBA" id="ARBA00023071"/>
    </source>
</evidence>
<dbReference type="GO" id="GO:0045905">
    <property type="term" value="P:positive regulation of translational termination"/>
    <property type="evidence" value="ECO:0007669"/>
    <property type="project" value="InterPro"/>
</dbReference>
<dbReference type="Proteomes" id="UP000179179">
    <property type="component" value="Unassembled WGS sequence"/>
</dbReference>
<keyword evidence="6" id="KW-1185">Reference proteome</keyword>
<organism evidence="5 6">
    <name type="scientific">Aspergillus bombycis</name>
    <dbReference type="NCBI Taxonomy" id="109264"/>
    <lineage>
        <taxon>Eukaryota</taxon>
        <taxon>Fungi</taxon>
        <taxon>Dikarya</taxon>
        <taxon>Ascomycota</taxon>
        <taxon>Pezizomycotina</taxon>
        <taxon>Eurotiomycetes</taxon>
        <taxon>Eurotiomycetidae</taxon>
        <taxon>Eurotiales</taxon>
        <taxon>Aspergillaceae</taxon>
        <taxon>Aspergillus</taxon>
    </lineage>
</organism>
<dbReference type="GO" id="GO:0003746">
    <property type="term" value="F:translation elongation factor activity"/>
    <property type="evidence" value="ECO:0007669"/>
    <property type="project" value="InterPro"/>
</dbReference>
<keyword evidence="3" id="KW-0385">Hypusine</keyword>
<evidence type="ECO:0000313" key="5">
    <source>
        <dbReference type="EMBL" id="OGM51297.1"/>
    </source>
</evidence>
<evidence type="ECO:0000256" key="1">
    <source>
        <dbReference type="ARBA" id="ARBA00006016"/>
    </source>
</evidence>